<dbReference type="InterPro" id="IPR013560">
    <property type="entry name" value="DUF1722"/>
</dbReference>
<dbReference type="InterPro" id="IPR017087">
    <property type="entry name" value="UCP037004"/>
</dbReference>
<evidence type="ECO:0000259" key="1">
    <source>
        <dbReference type="Pfam" id="PF08349"/>
    </source>
</evidence>
<feature type="domain" description="DUF1722" evidence="1">
    <location>
        <begin position="191"/>
        <end position="307"/>
    </location>
</feature>
<name>A0ABW3L1R2_9BACI</name>
<dbReference type="Pfam" id="PF08349">
    <property type="entry name" value="DUF1722"/>
    <property type="match status" value="1"/>
</dbReference>
<reference evidence="3" key="1">
    <citation type="journal article" date="2019" name="Int. J. Syst. Evol. Microbiol.">
        <title>The Global Catalogue of Microorganisms (GCM) 10K type strain sequencing project: providing services to taxonomists for standard genome sequencing and annotation.</title>
        <authorList>
            <consortium name="The Broad Institute Genomics Platform"/>
            <consortium name="The Broad Institute Genome Sequencing Center for Infectious Disease"/>
            <person name="Wu L."/>
            <person name="Ma J."/>
        </authorList>
    </citation>
    <scope>NUCLEOTIDE SEQUENCE [LARGE SCALE GENOMIC DNA]</scope>
    <source>
        <strain evidence="3">CCUG 56607</strain>
    </source>
</reference>
<dbReference type="RefSeq" id="WP_386062493.1">
    <property type="nucleotide sequence ID" value="NZ_JBHTKL010000005.1"/>
</dbReference>
<dbReference type="Pfam" id="PF04463">
    <property type="entry name" value="2-thiour_desulf"/>
    <property type="match status" value="1"/>
</dbReference>
<dbReference type="PIRSF" id="PIRSF037004">
    <property type="entry name" value="UCP037004"/>
    <property type="match status" value="1"/>
</dbReference>
<dbReference type="InterPro" id="IPR007553">
    <property type="entry name" value="2-thiour_desulf"/>
</dbReference>
<proteinExistence type="predicted"/>
<dbReference type="PANTHER" id="PTHR30087">
    <property type="entry name" value="INNER MEMBRANE PROTEIN"/>
    <property type="match status" value="1"/>
</dbReference>
<sequence>MDHFPRPRVVVSKCLGFDQVRYNGETIPDKVVKRLEPYVEFIPVCPEVEIGLGIPRDVIRIVKDQEVYQLVQPKTGKDLTESMRTFSEQFMQALPAVDGFLLKNRSPTCGVNDAKVYADVENSPVIEKTDGLFTQAVREYFGGVAIEEEGRLKNFTLREHFLTKLFTLAWFRQVKEEGTMKLLVAFHSKNKYLFMAYNQTLLTEMGRLVANPPEMTKEEIMDAYEAKLQEMLDKPAGAGRHINVCQHIFGYFKNGLNSQEKQYFLHELDQYEKEKIPLSAVLGILKAWAVRFEEKYLLQQSYFEPYPIDLVEISDSGKGRAYS</sequence>
<comment type="caution">
    <text evidence="2">The sequence shown here is derived from an EMBL/GenBank/DDBJ whole genome shotgun (WGS) entry which is preliminary data.</text>
</comment>
<protein>
    <submittedName>
        <fullName evidence="2">YbgA family protein</fullName>
    </submittedName>
</protein>
<keyword evidence="3" id="KW-1185">Reference proteome</keyword>
<gene>
    <name evidence="2" type="ORF">ACFQ2J_12555</name>
</gene>
<accession>A0ABW3L1R2</accession>
<evidence type="ECO:0000313" key="3">
    <source>
        <dbReference type="Proteomes" id="UP001596990"/>
    </source>
</evidence>
<dbReference type="PANTHER" id="PTHR30087:SF0">
    <property type="entry name" value="INNER MEMBRANE PROTEIN"/>
    <property type="match status" value="1"/>
</dbReference>
<organism evidence="2 3">
    <name type="scientific">Thalassobacillus hwangdonensis</name>
    <dbReference type="NCBI Taxonomy" id="546108"/>
    <lineage>
        <taxon>Bacteria</taxon>
        <taxon>Bacillati</taxon>
        <taxon>Bacillota</taxon>
        <taxon>Bacilli</taxon>
        <taxon>Bacillales</taxon>
        <taxon>Bacillaceae</taxon>
        <taxon>Thalassobacillus</taxon>
    </lineage>
</organism>
<evidence type="ECO:0000313" key="2">
    <source>
        <dbReference type="EMBL" id="MFD1020009.1"/>
    </source>
</evidence>
<dbReference type="Proteomes" id="UP001596990">
    <property type="component" value="Unassembled WGS sequence"/>
</dbReference>
<dbReference type="EMBL" id="JBHTKL010000005">
    <property type="protein sequence ID" value="MFD1020009.1"/>
    <property type="molecule type" value="Genomic_DNA"/>
</dbReference>